<evidence type="ECO:0000313" key="3">
    <source>
        <dbReference type="Proteomes" id="UP000477849"/>
    </source>
</evidence>
<dbReference type="PANTHER" id="PTHR30399">
    <property type="entry name" value="UNCHARACTERIZED PROTEIN YGJP"/>
    <property type="match status" value="1"/>
</dbReference>
<name>A0A6M1RU86_9HYPH</name>
<dbReference type="InterPro" id="IPR002725">
    <property type="entry name" value="YgjP-like_metallopeptidase"/>
</dbReference>
<sequence>MSTDSRYVEVSGLYVEVVRKKIKNLHLAVYPPDGMVRVAVPLQTTNESIRLAIISRLGWIKRKQAEFERQPRQSERQFVTGESHYFKGRRYILEVFERSKKPSVELKNNSKILLSVRPGTPKEARSKIMADWYRCHLREQVPALLDKWQPVIGKEASGWRIQKMKTRWGSCNIASKRILVNLELAKKPPECLEYIVVHELIHLLERHHNENFRALMDRFLPRWRLWRDLLNSEPLAHENWSY</sequence>
<dbReference type="EMBL" id="JAAKZH010000001">
    <property type="protein sequence ID" value="NGO62475.1"/>
    <property type="molecule type" value="Genomic_DNA"/>
</dbReference>
<dbReference type="RefSeq" id="WP_163900385.1">
    <property type="nucleotide sequence ID" value="NZ_CP048427.1"/>
</dbReference>
<dbReference type="Pfam" id="PF01863">
    <property type="entry name" value="YgjP-like"/>
    <property type="match status" value="1"/>
</dbReference>
<keyword evidence="3" id="KW-1185">Reference proteome</keyword>
<dbReference type="Gene3D" id="3.30.2010.10">
    <property type="entry name" value="Metalloproteases ('zincins'), catalytic domain"/>
    <property type="match status" value="1"/>
</dbReference>
<evidence type="ECO:0000313" key="2">
    <source>
        <dbReference type="EMBL" id="NGO62475.1"/>
    </source>
</evidence>
<gene>
    <name evidence="2" type="ORF">G6N76_02220</name>
</gene>
<proteinExistence type="predicted"/>
<feature type="domain" description="YgjP-like metallopeptidase" evidence="1">
    <location>
        <begin position="27"/>
        <end position="232"/>
    </location>
</feature>
<dbReference type="InterPro" id="IPR053136">
    <property type="entry name" value="UTP_pyrophosphatase-like"/>
</dbReference>
<reference evidence="2 3" key="1">
    <citation type="submission" date="2020-02" db="EMBL/GenBank/DDBJ databases">
        <title>Genome sequence of the type strain CCBAU10050 of Rhizobium daejeonense.</title>
        <authorList>
            <person name="Gao J."/>
            <person name="Sun J."/>
        </authorList>
    </citation>
    <scope>NUCLEOTIDE SEQUENCE [LARGE SCALE GENOMIC DNA]</scope>
    <source>
        <strain evidence="2 3">CCBAU10050</strain>
    </source>
</reference>
<dbReference type="Proteomes" id="UP000477849">
    <property type="component" value="Unassembled WGS sequence"/>
</dbReference>
<dbReference type="PANTHER" id="PTHR30399:SF1">
    <property type="entry name" value="UTP PYROPHOSPHATASE"/>
    <property type="match status" value="1"/>
</dbReference>
<dbReference type="CDD" id="cd07344">
    <property type="entry name" value="M48_yhfN_like"/>
    <property type="match status" value="1"/>
</dbReference>
<accession>A0A6M1RU86</accession>
<protein>
    <submittedName>
        <fullName evidence="2">M48 family metallopeptidase</fullName>
    </submittedName>
</protein>
<comment type="caution">
    <text evidence="2">The sequence shown here is derived from an EMBL/GenBank/DDBJ whole genome shotgun (WGS) entry which is preliminary data.</text>
</comment>
<organism evidence="2 3">
    <name type="scientific">Rhizobium daejeonense</name>
    <dbReference type="NCBI Taxonomy" id="240521"/>
    <lineage>
        <taxon>Bacteria</taxon>
        <taxon>Pseudomonadati</taxon>
        <taxon>Pseudomonadota</taxon>
        <taxon>Alphaproteobacteria</taxon>
        <taxon>Hyphomicrobiales</taxon>
        <taxon>Rhizobiaceae</taxon>
        <taxon>Rhizobium/Agrobacterium group</taxon>
        <taxon>Rhizobium</taxon>
    </lineage>
</organism>
<dbReference type="AlphaFoldDB" id="A0A6M1RU86"/>
<evidence type="ECO:0000259" key="1">
    <source>
        <dbReference type="Pfam" id="PF01863"/>
    </source>
</evidence>